<reference evidence="3 5" key="1">
    <citation type="submission" date="2020-06" db="EMBL/GenBank/DDBJ databases">
        <title>Description of novel acetic acid bacteria.</title>
        <authorList>
            <person name="Sombolestani A."/>
        </authorList>
    </citation>
    <scope>NUCLEOTIDE SEQUENCE [LARGE SCALE GENOMIC DNA]</scope>
    <source>
        <strain evidence="3 5">LMG 26838</strain>
    </source>
</reference>
<evidence type="ECO:0000313" key="5">
    <source>
        <dbReference type="Proteomes" id="UP000565205"/>
    </source>
</evidence>
<dbReference type="EMBL" id="JABXXQ010000162">
    <property type="protein sequence ID" value="NVN30492.1"/>
    <property type="molecule type" value="Genomic_DNA"/>
</dbReference>
<keyword evidence="1" id="KW-0812">Transmembrane</keyword>
<reference evidence="2 4" key="2">
    <citation type="submission" date="2020-08" db="EMBL/GenBank/DDBJ databases">
        <title>Genomic Encyclopedia of Type Strains, Phase III (KMG-III): the genomes of soil and plant-associated and newly described type strains.</title>
        <authorList>
            <person name="Whitman W."/>
        </authorList>
    </citation>
    <scope>NUCLEOTIDE SEQUENCE [LARGE SCALE GENOMIC DNA]</scope>
    <source>
        <strain evidence="2 4">CECT 8088</strain>
    </source>
</reference>
<evidence type="ECO:0000313" key="3">
    <source>
        <dbReference type="EMBL" id="NVN30492.1"/>
    </source>
</evidence>
<organism evidence="2 4">
    <name type="scientific">Endobacter medicaginis</name>
    <dbReference type="NCBI Taxonomy" id="1181271"/>
    <lineage>
        <taxon>Bacteria</taxon>
        <taxon>Pseudomonadati</taxon>
        <taxon>Pseudomonadota</taxon>
        <taxon>Alphaproteobacteria</taxon>
        <taxon>Acetobacterales</taxon>
        <taxon>Acetobacteraceae</taxon>
        <taxon>Endobacter</taxon>
    </lineage>
</organism>
<gene>
    <name evidence="2" type="ORF">FHR90_000298</name>
    <name evidence="3" type="ORF">HUK83_09125</name>
</gene>
<comment type="caution">
    <text evidence="2">The sequence shown here is derived from an EMBL/GenBank/DDBJ whole genome shotgun (WGS) entry which is preliminary data.</text>
</comment>
<protein>
    <submittedName>
        <fullName evidence="2">Uncharacterized protein</fullName>
    </submittedName>
</protein>
<evidence type="ECO:0000313" key="2">
    <source>
        <dbReference type="EMBL" id="MBB3172492.1"/>
    </source>
</evidence>
<feature type="transmembrane region" description="Helical" evidence="1">
    <location>
        <begin position="66"/>
        <end position="84"/>
    </location>
</feature>
<dbReference type="RefSeq" id="WP_176624066.1">
    <property type="nucleotide sequence ID" value="NZ_JABXXQ010000162.1"/>
</dbReference>
<dbReference type="EMBL" id="JACHXV010000001">
    <property type="protein sequence ID" value="MBB3172492.1"/>
    <property type="molecule type" value="Genomic_DNA"/>
</dbReference>
<evidence type="ECO:0000256" key="1">
    <source>
        <dbReference type="SAM" id="Phobius"/>
    </source>
</evidence>
<keyword evidence="1" id="KW-1133">Transmembrane helix</keyword>
<feature type="transmembrane region" description="Helical" evidence="1">
    <location>
        <begin position="6"/>
        <end position="26"/>
    </location>
</feature>
<dbReference type="Proteomes" id="UP000565205">
    <property type="component" value="Unassembled WGS sequence"/>
</dbReference>
<dbReference type="Proteomes" id="UP000557688">
    <property type="component" value="Unassembled WGS sequence"/>
</dbReference>
<feature type="transmembrane region" description="Helical" evidence="1">
    <location>
        <begin position="33"/>
        <end position="60"/>
    </location>
</feature>
<name>A0A839UYM8_9PROT</name>
<proteinExistence type="predicted"/>
<keyword evidence="1" id="KW-0472">Membrane</keyword>
<keyword evidence="4" id="KW-1185">Reference proteome</keyword>
<sequence>MEHAAGWVLGLIATLAALVIAAIVAIEHFARSALGGIGIVGDAQSGLLIVLFLLLAVAALRLFGRLFIVLVLVFLVLWLFNVAVPHRLLLWDPTQGIPA</sequence>
<accession>A0A839UYM8</accession>
<evidence type="ECO:0000313" key="4">
    <source>
        <dbReference type="Proteomes" id="UP000557688"/>
    </source>
</evidence>
<dbReference type="AlphaFoldDB" id="A0A839UYM8"/>